<reference evidence="9" key="1">
    <citation type="submission" date="2020-06" db="EMBL/GenBank/DDBJ databases">
        <authorList>
            <person name="Li T."/>
            <person name="Hu X."/>
            <person name="Zhang T."/>
            <person name="Song X."/>
            <person name="Zhang H."/>
            <person name="Dai N."/>
            <person name="Sheng W."/>
            <person name="Hou X."/>
            <person name="Wei L."/>
        </authorList>
    </citation>
    <scope>NUCLEOTIDE SEQUENCE</scope>
    <source>
        <strain evidence="9">KEN8</strain>
        <tissue evidence="9">Leaf</tissue>
    </source>
</reference>
<feature type="region of interest" description="Disordered" evidence="6">
    <location>
        <begin position="177"/>
        <end position="271"/>
    </location>
</feature>
<dbReference type="Pfam" id="PF03016">
    <property type="entry name" value="Exostosin_GT47"/>
    <property type="match status" value="2"/>
</dbReference>
<dbReference type="EMBL" id="JACGWM010000015">
    <property type="protein sequence ID" value="KAL0323816.1"/>
    <property type="molecule type" value="Genomic_DNA"/>
</dbReference>
<feature type="region of interest" description="Disordered" evidence="6">
    <location>
        <begin position="1058"/>
        <end position="1077"/>
    </location>
</feature>
<feature type="region of interest" description="Disordered" evidence="6">
    <location>
        <begin position="91"/>
        <end position="123"/>
    </location>
</feature>
<feature type="compositionally biased region" description="Acidic residues" evidence="6">
    <location>
        <begin position="687"/>
        <end position="697"/>
    </location>
</feature>
<sequence length="1247" mass="141188">METRRLLWVMALVFSVVLLVQYIELPYGYVLQSLLSFGKAQVTSAGSLLNKGSSNNTGNLTNQIGFSGVNSTKMDAVHEFLNMTKLPDPKIKDDKHDLKSETSKRSDDSLGVINDTEDDHPSRDFLRVLHNSTDEGVAGDNKLAPEKAGEHGFDLPVSRYTSANNASLNNLQATNVVPSSIKKDNTISPRTSPQVASQPPNSPSHISSPEFTGRNQSPHIQSSRPSTTSTGKDAEKTLLNNEKPGLAQSDLPAFVNNSSTRKTPAKMKKFKGPPSVVVPISAMNDLLHQSRVSYRSMRPNCLIKLLECFNQESDVVACRSYELMEQTLKIYIYTEGERPIFHQPELNGIYASEGWFMKLLEENKHFVTGNANKAHLFYLPFSSRILEETLYVPDSHSRRNLVQYLSSYLQNITTTYPFWNRTAGADHFLVACHDWAPAETSRIMKNCIRALCNADVKGGFQFGKDVSLPEIYVRNASNPLKNLGGKPPSQRHILAFFAGHMHGYLRPILLNYWENKDPDMKIFGKLHVGKGQMTYIQYMKSSKYCISAKEFSGVFLAVLPFQEFSMGKEFRYMCLVKTRRLLLVMGIAFGLILFVQYFELPYSSILSSLFAPGKSHLAPIDNFPSRNPSSNSTTSRNLTYFSSLNSTVLNVAEEVSSKDNISDGKDNVVTDVKDDFDPENNKTFDDSSNDDIDPEDEFPSKDFLGLDHKSTSERFVRNTSFPSENTGETDELPKSEHSLESSSSLDHNGVGDVTQRSEENENKITGPSPVAKSPSNFPSVASPENPEAFVDSSSPITSMEEHAKRLPQNIENYKILKADTSAPVSDPSISRNPAKKEELKGPVPAVVPISEMNHMLLQSHVSYRALKPRWSSPVDQELLNARSLIENAPIIENNSQLDVKLYRNFSAFKRSYELMEQTLKVYIYAEGERPIFHQPPLKGIYASEGWFMKQLKSDKRFVTKSPKKAHLFYLPFSSRMLEVTLYVPNSHDRESLIDHLSNYVEMITTKYHFWNRTGGADHFLVACHDWAPSETRQIMANCIRALCNADVREGFQFGKDASLPETSVQSPRNPLRQLGGKPPSKRRILAFFAGNMHGYLRPILLKYWENKDPDMKIFGPIPKVKGQMSYAQYMKSSKYCICAKGFEVNSPRVVEAIFYECVPVIISDNFVPPFFETLNWESFAVFVLEKDIPNLKNILLSISKKRYLEMQQRVKQVQQHFLWHPRPVKYDVFHMILHSIWYNRVFQTRPW</sequence>
<keyword evidence="3" id="KW-0808">Transferase</keyword>
<dbReference type="GO" id="GO:0016757">
    <property type="term" value="F:glycosyltransferase activity"/>
    <property type="evidence" value="ECO:0007669"/>
    <property type="project" value="UniProtKB-KW"/>
</dbReference>
<comment type="caution">
    <text evidence="9">The sequence shown here is derived from an EMBL/GenBank/DDBJ whole genome shotgun (WGS) entry which is preliminary data.</text>
</comment>
<dbReference type="PANTHER" id="PTHR11062:SF108">
    <property type="entry name" value="EXOSTOSIN FAMILY PROTEIN"/>
    <property type="match status" value="1"/>
</dbReference>
<feature type="region of interest" description="Disordered" evidence="6">
    <location>
        <begin position="655"/>
        <end position="792"/>
    </location>
</feature>
<proteinExistence type="inferred from homology"/>
<accession>A0AAW2M1C7</accession>
<dbReference type="InterPro" id="IPR004263">
    <property type="entry name" value="Exostosin"/>
</dbReference>
<feature type="compositionally biased region" description="Polar residues" evidence="6">
    <location>
        <begin position="717"/>
        <end position="726"/>
    </location>
</feature>
<evidence type="ECO:0000256" key="4">
    <source>
        <dbReference type="ARBA" id="ARBA00022968"/>
    </source>
</evidence>
<feature type="compositionally biased region" description="Basic and acidic residues" evidence="6">
    <location>
        <begin position="698"/>
        <end position="716"/>
    </location>
</feature>
<reference evidence="9" key="2">
    <citation type="journal article" date="2024" name="Plant">
        <title>Genomic evolution and insights into agronomic trait innovations of Sesamum species.</title>
        <authorList>
            <person name="Miao H."/>
            <person name="Wang L."/>
            <person name="Qu L."/>
            <person name="Liu H."/>
            <person name="Sun Y."/>
            <person name="Le M."/>
            <person name="Wang Q."/>
            <person name="Wei S."/>
            <person name="Zheng Y."/>
            <person name="Lin W."/>
            <person name="Duan Y."/>
            <person name="Cao H."/>
            <person name="Xiong S."/>
            <person name="Wang X."/>
            <person name="Wei L."/>
            <person name="Li C."/>
            <person name="Ma Q."/>
            <person name="Ju M."/>
            <person name="Zhao R."/>
            <person name="Li G."/>
            <person name="Mu C."/>
            <person name="Tian Q."/>
            <person name="Mei H."/>
            <person name="Zhang T."/>
            <person name="Gao T."/>
            <person name="Zhang H."/>
        </authorList>
    </citation>
    <scope>NUCLEOTIDE SEQUENCE</scope>
    <source>
        <strain evidence="9">KEN8</strain>
    </source>
</reference>
<feature type="domain" description="Exostosin GT47" evidence="8">
    <location>
        <begin position="325"/>
        <end position="547"/>
    </location>
</feature>
<dbReference type="GO" id="GO:0000139">
    <property type="term" value="C:Golgi membrane"/>
    <property type="evidence" value="ECO:0007669"/>
    <property type="project" value="UniProtKB-SubCell"/>
</dbReference>
<evidence type="ECO:0000256" key="1">
    <source>
        <dbReference type="ARBA" id="ARBA00004323"/>
    </source>
</evidence>
<protein>
    <submittedName>
        <fullName evidence="9">Glycosyltransferase</fullName>
    </submittedName>
</protein>
<feature type="region of interest" description="Disordered" evidence="6">
    <location>
        <begin position="818"/>
        <end position="839"/>
    </location>
</feature>
<keyword evidence="4" id="KW-0735">Signal-anchor</keyword>
<keyword evidence="7" id="KW-0472">Membrane</keyword>
<comment type="subcellular location">
    <subcellularLocation>
        <location evidence="1">Golgi apparatus membrane</location>
        <topology evidence="1">Single-pass type II membrane protein</topology>
    </subcellularLocation>
</comment>
<evidence type="ECO:0000259" key="8">
    <source>
        <dbReference type="Pfam" id="PF03016"/>
    </source>
</evidence>
<keyword evidence="7" id="KW-1133">Transmembrane helix</keyword>
<feature type="compositionally biased region" description="Polar residues" evidence="6">
    <location>
        <begin position="186"/>
        <end position="231"/>
    </location>
</feature>
<evidence type="ECO:0000256" key="2">
    <source>
        <dbReference type="ARBA" id="ARBA00010271"/>
    </source>
</evidence>
<keyword evidence="3" id="KW-0328">Glycosyltransferase</keyword>
<feature type="compositionally biased region" description="Basic and acidic residues" evidence="6">
    <location>
        <begin position="91"/>
        <end position="108"/>
    </location>
</feature>
<feature type="compositionally biased region" description="Basic and acidic residues" evidence="6">
    <location>
        <begin position="655"/>
        <end position="685"/>
    </location>
</feature>
<dbReference type="AlphaFoldDB" id="A0AAW2M1C7"/>
<gene>
    <name evidence="9" type="ORF">Scaly_2348700</name>
</gene>
<evidence type="ECO:0000256" key="5">
    <source>
        <dbReference type="ARBA" id="ARBA00023034"/>
    </source>
</evidence>
<evidence type="ECO:0000256" key="6">
    <source>
        <dbReference type="SAM" id="MobiDB-lite"/>
    </source>
</evidence>
<feature type="domain" description="Exostosin GT47" evidence="8">
    <location>
        <begin position="916"/>
        <end position="1196"/>
    </location>
</feature>
<evidence type="ECO:0000313" key="9">
    <source>
        <dbReference type="EMBL" id="KAL0323816.1"/>
    </source>
</evidence>
<dbReference type="PANTHER" id="PTHR11062">
    <property type="entry name" value="EXOSTOSIN HEPARAN SULFATE GLYCOSYLTRANSFERASE -RELATED"/>
    <property type="match status" value="1"/>
</dbReference>
<keyword evidence="7" id="KW-0812">Transmembrane</keyword>
<evidence type="ECO:0000256" key="7">
    <source>
        <dbReference type="SAM" id="Phobius"/>
    </source>
</evidence>
<comment type="similarity">
    <text evidence="2">Belongs to the glycosyltransferase 47 family.</text>
</comment>
<evidence type="ECO:0000256" key="3">
    <source>
        <dbReference type="ARBA" id="ARBA00022676"/>
    </source>
</evidence>
<name>A0AAW2M1C7_9LAMI</name>
<organism evidence="9">
    <name type="scientific">Sesamum calycinum</name>
    <dbReference type="NCBI Taxonomy" id="2727403"/>
    <lineage>
        <taxon>Eukaryota</taxon>
        <taxon>Viridiplantae</taxon>
        <taxon>Streptophyta</taxon>
        <taxon>Embryophyta</taxon>
        <taxon>Tracheophyta</taxon>
        <taxon>Spermatophyta</taxon>
        <taxon>Magnoliopsida</taxon>
        <taxon>eudicotyledons</taxon>
        <taxon>Gunneridae</taxon>
        <taxon>Pentapetalae</taxon>
        <taxon>asterids</taxon>
        <taxon>lamiids</taxon>
        <taxon>Lamiales</taxon>
        <taxon>Pedaliaceae</taxon>
        <taxon>Sesamum</taxon>
    </lineage>
</organism>
<keyword evidence="5" id="KW-0333">Golgi apparatus</keyword>
<dbReference type="InterPro" id="IPR040911">
    <property type="entry name" value="Exostosin_GT47"/>
</dbReference>
<feature type="transmembrane region" description="Helical" evidence="7">
    <location>
        <begin position="6"/>
        <end position="25"/>
    </location>
</feature>